<accession>A0AAN4VYC1</accession>
<dbReference type="Proteomes" id="UP001310022">
    <property type="component" value="Unassembled WGS sequence"/>
</dbReference>
<evidence type="ECO:0000313" key="3">
    <source>
        <dbReference type="Proteomes" id="UP001310022"/>
    </source>
</evidence>
<proteinExistence type="predicted"/>
<name>A0AAN4VYC1_9BACT</name>
<dbReference type="SUPFAM" id="SSF49464">
    <property type="entry name" value="Carboxypeptidase regulatory domain-like"/>
    <property type="match status" value="1"/>
</dbReference>
<sequence length="134" mass="14607">MIWIIVLSQISCRTFEAVNNRKMKKLLSLILFSLVSMSVFAGGENNNAKSTTVLAGKVVDHRTGEALVGAEVVIAGTTIKAMTDFDGNFKFSNVKPGAYQVNVNFISYESESEKIMVSTGQAPTSSVFKMMEIE</sequence>
<evidence type="ECO:0008006" key="4">
    <source>
        <dbReference type="Google" id="ProtNLM"/>
    </source>
</evidence>
<reference evidence="2 3" key="1">
    <citation type="submission" date="2021-12" db="EMBL/GenBank/DDBJ databases">
        <title>Genome sequencing of bacteria with rrn-lacking chromosome and rrn-plasmid.</title>
        <authorList>
            <person name="Anda M."/>
            <person name="Iwasaki W."/>
        </authorList>
    </citation>
    <scope>NUCLEOTIDE SEQUENCE [LARGE SCALE GENOMIC DNA]</scope>
    <source>
        <strain evidence="2 3">NBRC 15940</strain>
    </source>
</reference>
<dbReference type="Gene3D" id="2.60.40.1120">
    <property type="entry name" value="Carboxypeptidase-like, regulatory domain"/>
    <property type="match status" value="1"/>
</dbReference>
<dbReference type="Pfam" id="PF13715">
    <property type="entry name" value="CarbopepD_reg_2"/>
    <property type="match status" value="1"/>
</dbReference>
<dbReference type="EMBL" id="BQKE01000001">
    <property type="protein sequence ID" value="GJM62301.1"/>
    <property type="molecule type" value="Genomic_DNA"/>
</dbReference>
<dbReference type="AlphaFoldDB" id="A0AAN4VYC1"/>
<feature type="chain" id="PRO_5042881488" description="TonB-dependent receptor" evidence="1">
    <location>
        <begin position="42"/>
        <end position="134"/>
    </location>
</feature>
<protein>
    <recommendedName>
        <fullName evidence="4">TonB-dependent receptor</fullName>
    </recommendedName>
</protein>
<evidence type="ECO:0000313" key="2">
    <source>
        <dbReference type="EMBL" id="GJM62301.1"/>
    </source>
</evidence>
<keyword evidence="1" id="KW-0732">Signal</keyword>
<organism evidence="2 3">
    <name type="scientific">Persicobacter diffluens</name>
    <dbReference type="NCBI Taxonomy" id="981"/>
    <lineage>
        <taxon>Bacteria</taxon>
        <taxon>Pseudomonadati</taxon>
        <taxon>Bacteroidota</taxon>
        <taxon>Cytophagia</taxon>
        <taxon>Cytophagales</taxon>
        <taxon>Persicobacteraceae</taxon>
        <taxon>Persicobacter</taxon>
    </lineage>
</organism>
<keyword evidence="3" id="KW-1185">Reference proteome</keyword>
<gene>
    <name evidence="2" type="ORF">PEDI_28530</name>
</gene>
<evidence type="ECO:0000256" key="1">
    <source>
        <dbReference type="SAM" id="SignalP"/>
    </source>
</evidence>
<comment type="caution">
    <text evidence="2">The sequence shown here is derived from an EMBL/GenBank/DDBJ whole genome shotgun (WGS) entry which is preliminary data.</text>
</comment>
<dbReference type="InterPro" id="IPR008969">
    <property type="entry name" value="CarboxyPept-like_regulatory"/>
</dbReference>
<feature type="signal peptide" evidence="1">
    <location>
        <begin position="1"/>
        <end position="41"/>
    </location>
</feature>